<dbReference type="GO" id="GO:0045505">
    <property type="term" value="F:dynein intermediate chain binding"/>
    <property type="evidence" value="ECO:0007669"/>
    <property type="project" value="InterPro"/>
</dbReference>
<dbReference type="InterPro" id="IPR024743">
    <property type="entry name" value="Dynein_HC_stalk"/>
</dbReference>
<comment type="caution">
    <text evidence="2">The sequence shown here is derived from an EMBL/GenBank/DDBJ whole genome shotgun (WGS) entry which is preliminary data.</text>
</comment>
<dbReference type="Proteomes" id="UP000683360">
    <property type="component" value="Unassembled WGS sequence"/>
</dbReference>
<dbReference type="GO" id="GO:0007018">
    <property type="term" value="P:microtubule-based movement"/>
    <property type="evidence" value="ECO:0007669"/>
    <property type="project" value="InterPro"/>
</dbReference>
<keyword evidence="3" id="KW-1185">Reference proteome</keyword>
<evidence type="ECO:0000313" key="3">
    <source>
        <dbReference type="Proteomes" id="UP000683360"/>
    </source>
</evidence>
<organism evidence="2 3">
    <name type="scientific">Mytilus edulis</name>
    <name type="common">Blue mussel</name>
    <dbReference type="NCBI Taxonomy" id="6550"/>
    <lineage>
        <taxon>Eukaryota</taxon>
        <taxon>Metazoa</taxon>
        <taxon>Spiralia</taxon>
        <taxon>Lophotrochozoa</taxon>
        <taxon>Mollusca</taxon>
        <taxon>Bivalvia</taxon>
        <taxon>Autobranchia</taxon>
        <taxon>Pteriomorphia</taxon>
        <taxon>Mytilida</taxon>
        <taxon>Mytiloidea</taxon>
        <taxon>Mytilidae</taxon>
        <taxon>Mytilinae</taxon>
        <taxon>Mytilus</taxon>
    </lineage>
</organism>
<sequence>MATQENDSTDIEVVLKDLKKINKGSLTELKSFTNPPQLVKMVMEAVCILLGRTPSWEQSKKLLGDVNNFMQQIQNYDKDNISPEVITKIRNEYTSDPEFSVEKAKNVSGRYGIKVVVLVLAELSLKLTVVTIVTEIQPKRGCKEYKCELLISQSKNITELPEPETRGLFVIKEFNVVIYIGQSQDCLRERMLSHLGGYDAQDIGEYLKDMDSDEKERNISIAWVEIMRPRCDEHHYIKCIEKRQGKWPKFNRKRGRPKKTPYSAKS</sequence>
<dbReference type="Pfam" id="PF12777">
    <property type="entry name" value="MT"/>
    <property type="match status" value="1"/>
</dbReference>
<dbReference type="AlphaFoldDB" id="A0A8S3VHK6"/>
<proteinExistence type="predicted"/>
<dbReference type="GO" id="GO:0030286">
    <property type="term" value="C:dynein complex"/>
    <property type="evidence" value="ECO:0007669"/>
    <property type="project" value="InterPro"/>
</dbReference>
<dbReference type="GO" id="GO:0051959">
    <property type="term" value="F:dynein light intermediate chain binding"/>
    <property type="evidence" value="ECO:0007669"/>
    <property type="project" value="InterPro"/>
</dbReference>
<accession>A0A8S3VHK6</accession>
<dbReference type="PANTHER" id="PTHR45703">
    <property type="entry name" value="DYNEIN HEAVY CHAIN"/>
    <property type="match status" value="1"/>
</dbReference>
<evidence type="ECO:0000259" key="1">
    <source>
        <dbReference type="Pfam" id="PF12777"/>
    </source>
</evidence>
<name>A0A8S3VHK6_MYTED</name>
<dbReference type="OrthoDB" id="6067781at2759"/>
<feature type="domain" description="Dynein heavy chain coiled coil stalk" evidence="1">
    <location>
        <begin position="16"/>
        <end position="106"/>
    </location>
</feature>
<dbReference type="InterPro" id="IPR026983">
    <property type="entry name" value="DHC"/>
</dbReference>
<protein>
    <submittedName>
        <fullName evidence="2">DNAH</fullName>
    </submittedName>
</protein>
<dbReference type="Gene3D" id="1.20.920.60">
    <property type="match status" value="1"/>
</dbReference>
<gene>
    <name evidence="2" type="ORF">MEDL_68494</name>
</gene>
<evidence type="ECO:0000313" key="2">
    <source>
        <dbReference type="EMBL" id="CAG2257173.1"/>
    </source>
</evidence>
<reference evidence="2" key="1">
    <citation type="submission" date="2021-03" db="EMBL/GenBank/DDBJ databases">
        <authorList>
            <person name="Bekaert M."/>
        </authorList>
    </citation>
    <scope>NUCLEOTIDE SEQUENCE</scope>
</reference>
<dbReference type="EMBL" id="CAJPWZ010003321">
    <property type="protein sequence ID" value="CAG2257173.1"/>
    <property type="molecule type" value="Genomic_DNA"/>
</dbReference>